<dbReference type="EMBL" id="CADCVL010000345">
    <property type="protein sequence ID" value="CAA9488879.1"/>
    <property type="molecule type" value="Genomic_DNA"/>
</dbReference>
<feature type="non-terminal residue" evidence="2">
    <location>
        <position position="1"/>
    </location>
</feature>
<accession>A0A6J4S4S6</accession>
<protein>
    <submittedName>
        <fullName evidence="2">Uncharacterized protein</fullName>
    </submittedName>
</protein>
<gene>
    <name evidence="2" type="ORF">AVDCRST_MAG65-1906</name>
</gene>
<evidence type="ECO:0000313" key="2">
    <source>
        <dbReference type="EMBL" id="CAA9488879.1"/>
    </source>
</evidence>
<evidence type="ECO:0000256" key="1">
    <source>
        <dbReference type="SAM" id="MobiDB-lite"/>
    </source>
</evidence>
<feature type="region of interest" description="Disordered" evidence="1">
    <location>
        <begin position="1"/>
        <end position="20"/>
    </location>
</feature>
<proteinExistence type="predicted"/>
<organism evidence="2">
    <name type="scientific">uncultured Solirubrobacteraceae bacterium</name>
    <dbReference type="NCBI Taxonomy" id="1162706"/>
    <lineage>
        <taxon>Bacteria</taxon>
        <taxon>Bacillati</taxon>
        <taxon>Actinomycetota</taxon>
        <taxon>Thermoleophilia</taxon>
        <taxon>Solirubrobacterales</taxon>
        <taxon>Solirubrobacteraceae</taxon>
        <taxon>environmental samples</taxon>
    </lineage>
</organism>
<sequence>GGNGGERASASPPCQHARVGTEDQLEALTRHGAAMATVRSFGTRSSAEQVLVLLDTGEGETPTMVEWRPGIPLELTDGGITWEVPDEIAGEGTELPLPAVGAAAPASSIEVDLEAGTVQAPPGALPALCRAVVALAEAFGGRSVASADWPTRRPGQPLTIAARPGEPAVIGVGDQLFEVAGAQP</sequence>
<name>A0A6J4S4S6_9ACTN</name>
<reference evidence="2" key="1">
    <citation type="submission" date="2020-02" db="EMBL/GenBank/DDBJ databases">
        <authorList>
            <person name="Meier V. D."/>
        </authorList>
    </citation>
    <scope>NUCLEOTIDE SEQUENCE</scope>
    <source>
        <strain evidence="2">AVDCRST_MAG65</strain>
    </source>
</reference>
<dbReference type="AlphaFoldDB" id="A0A6J4S4S6"/>